<dbReference type="InterPro" id="IPR012902">
    <property type="entry name" value="N_methyl_site"/>
</dbReference>
<dbReference type="Pfam" id="PF07596">
    <property type="entry name" value="SBP_bac_10"/>
    <property type="match status" value="1"/>
</dbReference>
<reference evidence="2 3" key="1">
    <citation type="submission" date="2019-02" db="EMBL/GenBank/DDBJ databases">
        <title>Deep-cultivation of Planctomycetes and their phenomic and genomic characterization uncovers novel biology.</title>
        <authorList>
            <person name="Wiegand S."/>
            <person name="Jogler M."/>
            <person name="Boedeker C."/>
            <person name="Pinto D."/>
            <person name="Vollmers J."/>
            <person name="Rivas-Marin E."/>
            <person name="Kohn T."/>
            <person name="Peeters S.H."/>
            <person name="Heuer A."/>
            <person name="Rast P."/>
            <person name="Oberbeckmann S."/>
            <person name="Bunk B."/>
            <person name="Jeske O."/>
            <person name="Meyerdierks A."/>
            <person name="Storesund J.E."/>
            <person name="Kallscheuer N."/>
            <person name="Luecker S."/>
            <person name="Lage O.M."/>
            <person name="Pohl T."/>
            <person name="Merkel B.J."/>
            <person name="Hornburger P."/>
            <person name="Mueller R.-W."/>
            <person name="Bruemmer F."/>
            <person name="Labrenz M."/>
            <person name="Spormann A.M."/>
            <person name="Op den Camp H."/>
            <person name="Overmann J."/>
            <person name="Amann R."/>
            <person name="Jetten M.S.M."/>
            <person name="Mascher T."/>
            <person name="Medema M.H."/>
            <person name="Devos D.P."/>
            <person name="Kaster A.-K."/>
            <person name="Ovreas L."/>
            <person name="Rohde M."/>
            <person name="Galperin M.Y."/>
            <person name="Jogler C."/>
        </authorList>
    </citation>
    <scope>NUCLEOTIDE SEQUENCE [LARGE SCALE GENOMIC DNA]</scope>
    <source>
        <strain evidence="2 3">Mal33</strain>
    </source>
</reference>
<protein>
    <recommendedName>
        <fullName evidence="1">DUF1559 domain-containing protein</fullName>
    </recommendedName>
</protein>
<dbReference type="EMBL" id="CP036318">
    <property type="protein sequence ID" value="QDV58094.1"/>
    <property type="molecule type" value="Genomic_DNA"/>
</dbReference>
<organism evidence="2 3">
    <name type="scientific">Rosistilla oblonga</name>
    <dbReference type="NCBI Taxonomy" id="2527990"/>
    <lineage>
        <taxon>Bacteria</taxon>
        <taxon>Pseudomonadati</taxon>
        <taxon>Planctomycetota</taxon>
        <taxon>Planctomycetia</taxon>
        <taxon>Pirellulales</taxon>
        <taxon>Pirellulaceae</taxon>
        <taxon>Rosistilla</taxon>
    </lineage>
</organism>
<dbReference type="PANTHER" id="PTHR30093:SF2">
    <property type="entry name" value="TYPE II SECRETION SYSTEM PROTEIN H"/>
    <property type="match status" value="1"/>
</dbReference>
<dbReference type="AlphaFoldDB" id="A0A518IYD7"/>
<dbReference type="Gene3D" id="3.30.700.10">
    <property type="entry name" value="Glycoprotein, Type 4 Pilin"/>
    <property type="match status" value="1"/>
</dbReference>
<keyword evidence="3" id="KW-1185">Reference proteome</keyword>
<dbReference type="Pfam" id="PF07963">
    <property type="entry name" value="N_methyl"/>
    <property type="match status" value="1"/>
</dbReference>
<dbReference type="RefSeq" id="WP_145288107.1">
    <property type="nucleotide sequence ID" value="NZ_CP036318.1"/>
</dbReference>
<evidence type="ECO:0000313" key="2">
    <source>
        <dbReference type="EMBL" id="QDV58094.1"/>
    </source>
</evidence>
<name>A0A518IYD7_9BACT</name>
<dbReference type="Proteomes" id="UP000316770">
    <property type="component" value="Chromosome"/>
</dbReference>
<dbReference type="PROSITE" id="PS00409">
    <property type="entry name" value="PROKAR_NTER_METHYL"/>
    <property type="match status" value="1"/>
</dbReference>
<feature type="domain" description="DUF1559" evidence="1">
    <location>
        <begin position="30"/>
        <end position="288"/>
    </location>
</feature>
<dbReference type="InterPro" id="IPR011453">
    <property type="entry name" value="DUF1559"/>
</dbReference>
<sequence length="330" mass="36146">MVRKGFTLVELLVVIAIIGILVGLLLPAVQAAREAARRMQCSNNLKQIGLALHNYHDTYQSLPPGHVDVGGTMVNADPDYRWGWNAQILPFMEQQAVLDAIHFGNWNVRSCAADATTRAAMSNPISAYRCPSDVAPDTNNECPMASQRTATSNYIGVHNSDIWNGQACADNQERGGCFYGEGVVRFRDVLDGLSNTLMVGERKWQTRDKNGTLETSGAAHAFGIVRWNDWHRGYIYGVGVYRQNMDGLDFRNGSTNRTKQGFSSMHPGGAQWVSADGSVGFVANTIDANFDSRGVQADPSGSVVEANRRVIDTVWERLLARGDGQPVTRP</sequence>
<evidence type="ECO:0000313" key="3">
    <source>
        <dbReference type="Proteomes" id="UP000316770"/>
    </source>
</evidence>
<evidence type="ECO:0000259" key="1">
    <source>
        <dbReference type="Pfam" id="PF07596"/>
    </source>
</evidence>
<accession>A0A518IYD7</accession>
<dbReference type="NCBIfam" id="TIGR02532">
    <property type="entry name" value="IV_pilin_GFxxxE"/>
    <property type="match status" value="1"/>
</dbReference>
<proteinExistence type="predicted"/>
<gene>
    <name evidence="2" type="ORF">Mal33_41110</name>
</gene>
<dbReference type="InterPro" id="IPR045584">
    <property type="entry name" value="Pilin-like"/>
</dbReference>
<dbReference type="PANTHER" id="PTHR30093">
    <property type="entry name" value="GENERAL SECRETION PATHWAY PROTEIN G"/>
    <property type="match status" value="1"/>
</dbReference>
<dbReference type="SUPFAM" id="SSF54523">
    <property type="entry name" value="Pili subunits"/>
    <property type="match status" value="1"/>
</dbReference>